<feature type="compositionally biased region" description="Low complexity" evidence="1">
    <location>
        <begin position="47"/>
        <end position="69"/>
    </location>
</feature>
<evidence type="ECO:0000313" key="3">
    <source>
        <dbReference type="EMBL" id="MFB9642005.1"/>
    </source>
</evidence>
<evidence type="ECO:0000313" key="4">
    <source>
        <dbReference type="Proteomes" id="UP001589667"/>
    </source>
</evidence>
<protein>
    <submittedName>
        <fullName evidence="3">Uncharacterized protein</fullName>
    </submittedName>
</protein>
<name>A0ABV5SNT0_9MICO</name>
<accession>A0ABV5SNT0</accession>
<gene>
    <name evidence="3" type="ORF">ACFFQV_06840</name>
</gene>
<keyword evidence="2" id="KW-0812">Transmembrane</keyword>
<reference evidence="3 4" key="1">
    <citation type="submission" date="2024-09" db="EMBL/GenBank/DDBJ databases">
        <authorList>
            <person name="Sun Q."/>
            <person name="Mori K."/>
        </authorList>
    </citation>
    <scope>NUCLEOTIDE SEQUENCE [LARGE SCALE GENOMIC DNA]</scope>
    <source>
        <strain evidence="3 4">JCM 14321</strain>
    </source>
</reference>
<comment type="caution">
    <text evidence="3">The sequence shown here is derived from an EMBL/GenBank/DDBJ whole genome shotgun (WGS) entry which is preliminary data.</text>
</comment>
<feature type="region of interest" description="Disordered" evidence="1">
    <location>
        <begin position="47"/>
        <end position="77"/>
    </location>
</feature>
<evidence type="ECO:0000256" key="2">
    <source>
        <dbReference type="SAM" id="Phobius"/>
    </source>
</evidence>
<dbReference type="RefSeq" id="WP_157424761.1">
    <property type="nucleotide sequence ID" value="NZ_BAAANI010000007.1"/>
</dbReference>
<evidence type="ECO:0000256" key="1">
    <source>
        <dbReference type="SAM" id="MobiDB-lite"/>
    </source>
</evidence>
<proteinExistence type="predicted"/>
<organism evidence="3 4">
    <name type="scientific">Agromyces lapidis</name>
    <dbReference type="NCBI Taxonomy" id="279574"/>
    <lineage>
        <taxon>Bacteria</taxon>
        <taxon>Bacillati</taxon>
        <taxon>Actinomycetota</taxon>
        <taxon>Actinomycetes</taxon>
        <taxon>Micrococcales</taxon>
        <taxon>Microbacteriaceae</taxon>
        <taxon>Agromyces</taxon>
    </lineage>
</organism>
<dbReference type="Proteomes" id="UP001589667">
    <property type="component" value="Unassembled WGS sequence"/>
</dbReference>
<feature type="transmembrane region" description="Helical" evidence="2">
    <location>
        <begin position="84"/>
        <end position="105"/>
    </location>
</feature>
<dbReference type="EMBL" id="JBHMBL010000001">
    <property type="protein sequence ID" value="MFB9642005.1"/>
    <property type="molecule type" value="Genomic_DNA"/>
</dbReference>
<keyword evidence="2" id="KW-0472">Membrane</keyword>
<keyword evidence="4" id="KW-1185">Reference proteome</keyword>
<sequence>MNRDNDHDDETQPDEIDPVALLRAADPAAGVEPTAGFADEVVARATAASDSITAAAPETTAPEAGDPAPVTDLGAERTRRRPRWLPIAAAAASVAIVGAAGFWLGGATSSANLASNAAPPISLQGVGEGSMGVTDAAGAPEMTMGADQKMMGGSGAADSMYQYGWGRHVFTSSGLSEEGGDAPGYAYDSGAEGTEARVAALAAELGVEGEVELRDGSWIVGPPDGTGPMLSVGLDGALSFWFNDPATNPWDCGVVPLPGETTESSEPIAPVDPVEPCEPTGTAPSEAAAIDALRSLIAASGADPDGFEYSSETWEESPTRYAQAWPVVDGQRLDQGWSLELAAEGTVNASGSLAAIVAIGDYPIVSEQEGFERLSDIRFGAQMTAMPLAAREGEALTEEWVPPTAPPATPGEGTAVSWPVDDVEIVDARLGLTTQWQPDGSVLVVPAYEFTDADGGTWSVIAVADSSLDFSAE</sequence>
<feature type="region of interest" description="Disordered" evidence="1">
    <location>
        <begin position="261"/>
        <end position="282"/>
    </location>
</feature>
<keyword evidence="2" id="KW-1133">Transmembrane helix</keyword>